<evidence type="ECO:0000313" key="2">
    <source>
        <dbReference type="EMBL" id="MBK1817372.1"/>
    </source>
</evidence>
<organism evidence="2 3">
    <name type="scientific">Luteolibacter yonseiensis</name>
    <dbReference type="NCBI Taxonomy" id="1144680"/>
    <lineage>
        <taxon>Bacteria</taxon>
        <taxon>Pseudomonadati</taxon>
        <taxon>Verrucomicrobiota</taxon>
        <taxon>Verrucomicrobiia</taxon>
        <taxon>Verrucomicrobiales</taxon>
        <taxon>Verrucomicrobiaceae</taxon>
        <taxon>Luteolibacter</taxon>
    </lineage>
</organism>
<dbReference type="RefSeq" id="WP_200352315.1">
    <property type="nucleotide sequence ID" value="NZ_BAABHZ010000001.1"/>
</dbReference>
<reference evidence="2" key="1">
    <citation type="submission" date="2021-01" db="EMBL/GenBank/DDBJ databases">
        <title>Modified the classification status of verrucomicrobia.</title>
        <authorList>
            <person name="Feng X."/>
        </authorList>
    </citation>
    <scope>NUCLEOTIDE SEQUENCE</scope>
    <source>
        <strain evidence="2">JCM 18052</strain>
    </source>
</reference>
<dbReference type="Proteomes" id="UP000600139">
    <property type="component" value="Unassembled WGS sequence"/>
</dbReference>
<proteinExistence type="predicted"/>
<accession>A0A934V8L2</accession>
<evidence type="ECO:0000313" key="3">
    <source>
        <dbReference type="Proteomes" id="UP000600139"/>
    </source>
</evidence>
<feature type="compositionally biased region" description="Basic and acidic residues" evidence="1">
    <location>
        <begin position="71"/>
        <end position="84"/>
    </location>
</feature>
<comment type="caution">
    <text evidence="2">The sequence shown here is derived from an EMBL/GenBank/DDBJ whole genome shotgun (WGS) entry which is preliminary data.</text>
</comment>
<sequence length="84" mass="9783">MIAAVGQRQRISRRLESWRTELGLRDFQIRKLREIEYGFHGSGNPFSENEPSAEEIDIHEKQIASVMGPESGKRYLDKVSRTRH</sequence>
<keyword evidence="3" id="KW-1185">Reference proteome</keyword>
<evidence type="ECO:0000256" key="1">
    <source>
        <dbReference type="SAM" id="MobiDB-lite"/>
    </source>
</evidence>
<protein>
    <submittedName>
        <fullName evidence="2">Uncharacterized protein</fullName>
    </submittedName>
</protein>
<dbReference type="EMBL" id="JAENIK010000012">
    <property type="protein sequence ID" value="MBK1817372.1"/>
    <property type="molecule type" value="Genomic_DNA"/>
</dbReference>
<dbReference type="AlphaFoldDB" id="A0A934V8L2"/>
<gene>
    <name evidence="2" type="ORF">JIN84_17260</name>
</gene>
<feature type="region of interest" description="Disordered" evidence="1">
    <location>
        <begin position="40"/>
        <end position="84"/>
    </location>
</feature>
<name>A0A934V8L2_9BACT</name>